<dbReference type="InterPro" id="IPR002013">
    <property type="entry name" value="SAC_dom"/>
</dbReference>
<dbReference type="PROSITE" id="PS50275">
    <property type="entry name" value="SAC"/>
    <property type="match status" value="1"/>
</dbReference>
<feature type="domain" description="SAC" evidence="6">
    <location>
        <begin position="1"/>
        <end position="69"/>
    </location>
</feature>
<evidence type="ECO:0000313" key="7">
    <source>
        <dbReference type="EMBL" id="KAF6138137.1"/>
    </source>
</evidence>
<dbReference type="Proteomes" id="UP000541444">
    <property type="component" value="Unassembled WGS sequence"/>
</dbReference>
<gene>
    <name evidence="7" type="ORF">GIB67_033551</name>
</gene>
<comment type="caution">
    <text evidence="7">The sequence shown here is derived from an EMBL/GenBank/DDBJ whole genome shotgun (WGS) entry which is preliminary data.</text>
</comment>
<evidence type="ECO:0000256" key="3">
    <source>
        <dbReference type="ARBA" id="ARBA00023136"/>
    </source>
</evidence>
<evidence type="ECO:0000256" key="1">
    <source>
        <dbReference type="ARBA" id="ARBA00004148"/>
    </source>
</evidence>
<dbReference type="GO" id="GO:0005774">
    <property type="term" value="C:vacuolar membrane"/>
    <property type="evidence" value="ECO:0007669"/>
    <property type="project" value="UniProtKB-SubCell"/>
</dbReference>
<keyword evidence="2" id="KW-0378">Hydrolase</keyword>
<name>A0A7J7L6B2_9MAGN</name>
<sequence length="203" mass="22628">MNSSMLQKGVLKTNCIDCLDRTNVAQYAYGLVALGYKLLVLGFIDILKVNLDAPLANDLMRLYEKMADTTLVQKKLDNPAMPKMTDRVCSKGLSDYTPEISTCESDLSYSRYTPTMTRRQLFTEMQSNLVYFNEDTSNCSNFVDLEWLSSLGNSCKEESYEKSVLLNSLVVGTSTENVVNGIMVKITSTPSEDGSNIMEKGQT</sequence>
<organism evidence="7 8">
    <name type="scientific">Kingdonia uniflora</name>
    <dbReference type="NCBI Taxonomy" id="39325"/>
    <lineage>
        <taxon>Eukaryota</taxon>
        <taxon>Viridiplantae</taxon>
        <taxon>Streptophyta</taxon>
        <taxon>Embryophyta</taxon>
        <taxon>Tracheophyta</taxon>
        <taxon>Spermatophyta</taxon>
        <taxon>Magnoliopsida</taxon>
        <taxon>Ranunculales</taxon>
        <taxon>Circaeasteraceae</taxon>
        <taxon>Kingdonia</taxon>
    </lineage>
</organism>
<reference evidence="7 8" key="1">
    <citation type="journal article" date="2020" name="IScience">
        <title>Genome Sequencing of the Endangered Kingdonia uniflora (Circaeasteraceae, Ranunculales) Reveals Potential Mechanisms of Evolutionary Specialization.</title>
        <authorList>
            <person name="Sun Y."/>
            <person name="Deng T."/>
            <person name="Zhang A."/>
            <person name="Moore M.J."/>
            <person name="Landis J.B."/>
            <person name="Lin N."/>
            <person name="Zhang H."/>
            <person name="Zhang X."/>
            <person name="Huang J."/>
            <person name="Zhang X."/>
            <person name="Sun H."/>
            <person name="Wang H."/>
        </authorList>
    </citation>
    <scope>NUCLEOTIDE SEQUENCE [LARGE SCALE GENOMIC DNA]</scope>
    <source>
        <strain evidence="7">TB1705</strain>
        <tissue evidence="7">Leaf</tissue>
    </source>
</reference>
<dbReference type="GO" id="GO:0043813">
    <property type="term" value="F:phosphatidylinositol-3,5-bisphosphate 5-phosphatase activity"/>
    <property type="evidence" value="ECO:0007669"/>
    <property type="project" value="InterPro"/>
</dbReference>
<evidence type="ECO:0000313" key="8">
    <source>
        <dbReference type="Proteomes" id="UP000541444"/>
    </source>
</evidence>
<comment type="subunit">
    <text evidence="5">Component of the PI(3,5)P2 regulatory complex at least composed of ATG18, SAC/FIG4, FAB1 and VAC14.</text>
</comment>
<evidence type="ECO:0000256" key="2">
    <source>
        <dbReference type="ARBA" id="ARBA00022801"/>
    </source>
</evidence>
<accession>A0A7J7L6B2</accession>
<dbReference type="PANTHER" id="PTHR45738:SF3">
    <property type="entry name" value="OS03G0182400 PROTEIN"/>
    <property type="match status" value="1"/>
</dbReference>
<evidence type="ECO:0000256" key="5">
    <source>
        <dbReference type="ARBA" id="ARBA00023464"/>
    </source>
</evidence>
<dbReference type="GO" id="GO:0046856">
    <property type="term" value="P:phosphatidylinositol dephosphorylation"/>
    <property type="evidence" value="ECO:0007669"/>
    <property type="project" value="InterPro"/>
</dbReference>
<protein>
    <recommendedName>
        <fullName evidence="6">SAC domain-containing protein</fullName>
    </recommendedName>
</protein>
<comment type="catalytic activity">
    <reaction evidence="4">
        <text>a 1,2-diacyl-sn-glycero-3-phospho-(1D-myo-inositol-3,5-bisphosphate) + H2O = a 1,2-diacyl-sn-glycero-3-phospho-(1D-myo-inositol-3-phosphate) + phosphate</text>
        <dbReference type="Rhea" id="RHEA:32955"/>
        <dbReference type="ChEBI" id="CHEBI:15377"/>
        <dbReference type="ChEBI" id="CHEBI:43474"/>
        <dbReference type="ChEBI" id="CHEBI:57923"/>
        <dbReference type="ChEBI" id="CHEBI:58088"/>
    </reaction>
</comment>
<dbReference type="PANTHER" id="PTHR45738">
    <property type="entry name" value="POLYPHOSPHOINOSITIDE PHOSPHATASE"/>
    <property type="match status" value="1"/>
</dbReference>
<keyword evidence="3" id="KW-0472">Membrane</keyword>
<dbReference type="InterPro" id="IPR043573">
    <property type="entry name" value="Fig4-like"/>
</dbReference>
<dbReference type="AlphaFoldDB" id="A0A7J7L6B2"/>
<keyword evidence="8" id="KW-1185">Reference proteome</keyword>
<comment type="subcellular location">
    <subcellularLocation>
        <location evidence="1">Vacuole membrane</location>
        <topology evidence="1">Peripheral membrane protein</topology>
    </subcellularLocation>
</comment>
<dbReference type="EMBL" id="JACGCM010002614">
    <property type="protein sequence ID" value="KAF6138137.1"/>
    <property type="molecule type" value="Genomic_DNA"/>
</dbReference>
<dbReference type="OrthoDB" id="1717320at2759"/>
<evidence type="ECO:0000256" key="4">
    <source>
        <dbReference type="ARBA" id="ARBA00023337"/>
    </source>
</evidence>
<evidence type="ECO:0000259" key="6">
    <source>
        <dbReference type="PROSITE" id="PS50275"/>
    </source>
</evidence>
<proteinExistence type="predicted"/>